<dbReference type="Pfam" id="PF07238">
    <property type="entry name" value="PilZ"/>
    <property type="match status" value="1"/>
</dbReference>
<dbReference type="Proteomes" id="UP000779809">
    <property type="component" value="Unassembled WGS sequence"/>
</dbReference>
<dbReference type="AlphaFoldDB" id="A0A932A891"/>
<evidence type="ECO:0000259" key="1">
    <source>
        <dbReference type="Pfam" id="PF07238"/>
    </source>
</evidence>
<dbReference type="SUPFAM" id="SSF141371">
    <property type="entry name" value="PilZ domain-like"/>
    <property type="match status" value="1"/>
</dbReference>
<dbReference type="GO" id="GO:0035438">
    <property type="term" value="F:cyclic-di-GMP binding"/>
    <property type="evidence" value="ECO:0007669"/>
    <property type="project" value="InterPro"/>
</dbReference>
<sequence>MDKLVQKQKAQSFSKTRRWSRYKVELRVKVVLANRGAIYGQGSDVSEGGMALFLPTELESGNTIQAELMLPYCREKVVLRGIVRNRAGFRYGIEFAKLTDHEKGLIERVCHALSMVQ</sequence>
<feature type="domain" description="PilZ" evidence="1">
    <location>
        <begin position="16"/>
        <end position="110"/>
    </location>
</feature>
<dbReference type="Gene3D" id="2.40.10.220">
    <property type="entry name" value="predicted glycosyltransferase like domains"/>
    <property type="match status" value="1"/>
</dbReference>
<evidence type="ECO:0000313" key="3">
    <source>
        <dbReference type="Proteomes" id="UP000779809"/>
    </source>
</evidence>
<proteinExistence type="predicted"/>
<protein>
    <submittedName>
        <fullName evidence="2">PilZ domain-containing protein</fullName>
    </submittedName>
</protein>
<gene>
    <name evidence="2" type="ORF">HYX28_06315</name>
</gene>
<organism evidence="2 3">
    <name type="scientific">Candidatus Korobacter versatilis</name>
    <dbReference type="NCBI Taxonomy" id="658062"/>
    <lineage>
        <taxon>Bacteria</taxon>
        <taxon>Pseudomonadati</taxon>
        <taxon>Acidobacteriota</taxon>
        <taxon>Terriglobia</taxon>
        <taxon>Terriglobales</taxon>
        <taxon>Candidatus Korobacteraceae</taxon>
        <taxon>Candidatus Korobacter</taxon>
    </lineage>
</organism>
<dbReference type="InterPro" id="IPR009875">
    <property type="entry name" value="PilZ_domain"/>
</dbReference>
<name>A0A932A891_9BACT</name>
<accession>A0A932A891</accession>
<reference evidence="2" key="1">
    <citation type="submission" date="2020-07" db="EMBL/GenBank/DDBJ databases">
        <title>Huge and variable diversity of episymbiotic CPR bacteria and DPANN archaea in groundwater ecosystems.</title>
        <authorList>
            <person name="He C.Y."/>
            <person name="Keren R."/>
            <person name="Whittaker M."/>
            <person name="Farag I.F."/>
            <person name="Doudna J."/>
            <person name="Cate J.H.D."/>
            <person name="Banfield J.F."/>
        </authorList>
    </citation>
    <scope>NUCLEOTIDE SEQUENCE</scope>
    <source>
        <strain evidence="2">NC_groundwater_580_Pr5_B-0.1um_64_19</strain>
    </source>
</reference>
<comment type="caution">
    <text evidence="2">The sequence shown here is derived from an EMBL/GenBank/DDBJ whole genome shotgun (WGS) entry which is preliminary data.</text>
</comment>
<dbReference type="EMBL" id="JACPNR010000007">
    <property type="protein sequence ID" value="MBI2678377.1"/>
    <property type="molecule type" value="Genomic_DNA"/>
</dbReference>
<evidence type="ECO:0000313" key="2">
    <source>
        <dbReference type="EMBL" id="MBI2678377.1"/>
    </source>
</evidence>